<evidence type="ECO:0000313" key="1">
    <source>
        <dbReference type="EMBL" id="CAJ26060.1"/>
    </source>
</evidence>
<dbReference type="KEGG" id="xcv:XCV4329"/>
<accession>Q3BMF3</accession>
<dbReference type="AlphaFoldDB" id="Q3BMF3"/>
<protein>
    <submittedName>
        <fullName evidence="1">Uncharacterized protein</fullName>
    </submittedName>
</protein>
<evidence type="ECO:0000313" key="2">
    <source>
        <dbReference type="Proteomes" id="UP000007069"/>
    </source>
</evidence>
<proteinExistence type="predicted"/>
<dbReference type="Proteomes" id="UP000007069">
    <property type="component" value="Chromosome"/>
</dbReference>
<reference evidence="1 2" key="1">
    <citation type="journal article" date="2005" name="J. Bacteriol.">
        <title>Insights into genome plasticity and pathogenicity of the plant pathogenic Bacterium Xanthomonas campestris pv. vesicatoria revealed by the complete genome sequence.</title>
        <authorList>
            <person name="Thieme F."/>
            <person name="Koebnik R."/>
            <person name="Bekel T."/>
            <person name="Berger C."/>
            <person name="Boch J."/>
            <person name="Buettner D."/>
            <person name="Caldana C."/>
            <person name="Gaigalat L."/>
            <person name="Goesmann A."/>
            <person name="Kay S."/>
            <person name="Kirchner O."/>
            <person name="Lanz C."/>
            <person name="Linke B."/>
            <person name="McHardy A.C."/>
            <person name="Meyer F."/>
            <person name="Mittenhuber G."/>
            <person name="Nies D.H."/>
            <person name="Niesbach-Kloesgen U."/>
            <person name="Patschkowski T."/>
            <person name="Rueckert C."/>
            <person name="Rupp O."/>
            <person name="Schneicker S."/>
            <person name="Schuster S.C."/>
            <person name="Vorhoelter F.J."/>
            <person name="Weber E."/>
            <person name="Puehler A."/>
            <person name="Bonas U."/>
            <person name="Bartels D."/>
            <person name="Kaiser O."/>
        </authorList>
    </citation>
    <scope>NUCLEOTIDE SEQUENCE [LARGE SCALE GENOMIC DNA]</scope>
    <source>
        <strain evidence="1 2">85-10</strain>
    </source>
</reference>
<organism evidence="2">
    <name type="scientific">Xanthomonas euvesicatoria pv. vesicatoria (strain 85-10)</name>
    <name type="common">Xanthomonas campestris pv. vesicatoria</name>
    <dbReference type="NCBI Taxonomy" id="316273"/>
    <lineage>
        <taxon>Bacteria</taxon>
        <taxon>Pseudomonadati</taxon>
        <taxon>Pseudomonadota</taxon>
        <taxon>Gammaproteobacteria</taxon>
        <taxon>Lysobacterales</taxon>
        <taxon>Lysobacteraceae</taxon>
        <taxon>Xanthomonas</taxon>
    </lineage>
</organism>
<gene>
    <name evidence="1" type="ordered locus">XCV4329</name>
</gene>
<sequence>MASSASLQRAAFFSRSCGSANIFWLDADGSRADASVAGAMRAAQRVRGHGLCADADVPV</sequence>
<dbReference type="EMBL" id="AM039952">
    <property type="protein sequence ID" value="CAJ26060.1"/>
    <property type="molecule type" value="Genomic_DNA"/>
</dbReference>
<name>Q3BMF3_XANE5</name>
<dbReference type="HOGENOM" id="CLU_2959759_0_0_6"/>